<proteinExistence type="predicted"/>
<gene>
    <name evidence="3" type="ORF">H6A13_05680</name>
</gene>
<dbReference type="Proteomes" id="UP000713880">
    <property type="component" value="Unassembled WGS sequence"/>
</dbReference>
<keyword evidence="2" id="KW-0732">Signal</keyword>
<feature type="chain" id="PRO_5038649403" evidence="2">
    <location>
        <begin position="17"/>
        <end position="386"/>
    </location>
</feature>
<feature type="transmembrane region" description="Helical" evidence="1">
    <location>
        <begin position="247"/>
        <end position="266"/>
    </location>
</feature>
<feature type="transmembrane region" description="Helical" evidence="1">
    <location>
        <begin position="311"/>
        <end position="332"/>
    </location>
</feature>
<sequence length="386" mass="41748">MAAVLLAVLFPLTAGAVQEENPDNREDEEPIASVEDAGGELLETFPFDEVDDALEELFPEERLDFQETVSRLIEGDVDSLSGLFRRLIRDRLTYAFRVGKDQLAHVLLIAVIAAVFRNFSRVFQSRQLSQISFYAVYLLMMALTLKTFAAVVEWTEEGVHMLTAFMGAFCPLYFVAVAAAKGSVTAVAFYQLVLFLIYLTELLIANVLLPMIHIYMIVRVLNDLSRENYLTKFAELIETGVSWSLKALLAVVAGFNVVQGMISPAIDSVKRSILARGAEAIPGVGDALGGMAEVAAGTAVLVKNGIGMAGALLCVALCLVPLVQMACITFLYKLAAAVIQPVSDERITGCVDTVGEGCRLLMRVFFTTGVLFLLTVAVAAAVTNGT</sequence>
<organism evidence="3 4">
    <name type="scientific">Mordavella massiliensis</name>
    <dbReference type="NCBI Taxonomy" id="1871024"/>
    <lineage>
        <taxon>Bacteria</taxon>
        <taxon>Bacillati</taxon>
        <taxon>Bacillota</taxon>
        <taxon>Clostridia</taxon>
        <taxon>Eubacteriales</taxon>
        <taxon>Clostridiaceae</taxon>
        <taxon>Mordavella</taxon>
    </lineage>
</organism>
<keyword evidence="1" id="KW-0812">Transmembrane</keyword>
<dbReference type="InterPro" id="IPR014194">
    <property type="entry name" value="Spore_III_AE"/>
</dbReference>
<feature type="transmembrane region" description="Helical" evidence="1">
    <location>
        <begin position="131"/>
        <end position="152"/>
    </location>
</feature>
<accession>A0A938X1Y6</accession>
<evidence type="ECO:0000256" key="2">
    <source>
        <dbReference type="SAM" id="SignalP"/>
    </source>
</evidence>
<dbReference type="EMBL" id="JACJLV010000013">
    <property type="protein sequence ID" value="MBM6826594.1"/>
    <property type="molecule type" value="Genomic_DNA"/>
</dbReference>
<keyword evidence="1" id="KW-1133">Transmembrane helix</keyword>
<keyword evidence="4" id="KW-1185">Reference proteome</keyword>
<comment type="caution">
    <text evidence="3">The sequence shown here is derived from an EMBL/GenBank/DDBJ whole genome shotgun (WGS) entry which is preliminary data.</text>
</comment>
<name>A0A938X1Y6_9CLOT</name>
<feature type="signal peptide" evidence="2">
    <location>
        <begin position="1"/>
        <end position="16"/>
    </location>
</feature>
<reference evidence="3" key="2">
    <citation type="journal article" date="2021" name="Sci. Rep.">
        <title>The distribution of antibiotic resistance genes in chicken gut microbiota commensals.</title>
        <authorList>
            <person name="Juricova H."/>
            <person name="Matiasovicova J."/>
            <person name="Kubasova T."/>
            <person name="Cejkova D."/>
            <person name="Rychlik I."/>
        </authorList>
    </citation>
    <scope>NUCLEOTIDE SEQUENCE</scope>
    <source>
        <strain evidence="3">An420c</strain>
    </source>
</reference>
<feature type="transmembrane region" description="Helical" evidence="1">
    <location>
        <begin position="102"/>
        <end position="119"/>
    </location>
</feature>
<keyword evidence="1" id="KW-0472">Membrane</keyword>
<reference evidence="3" key="1">
    <citation type="submission" date="2020-08" db="EMBL/GenBank/DDBJ databases">
        <authorList>
            <person name="Cejkova D."/>
            <person name="Kubasova T."/>
            <person name="Jahodarova E."/>
            <person name="Rychlik I."/>
        </authorList>
    </citation>
    <scope>NUCLEOTIDE SEQUENCE</scope>
    <source>
        <strain evidence="3">An420c</strain>
    </source>
</reference>
<evidence type="ECO:0000313" key="4">
    <source>
        <dbReference type="Proteomes" id="UP000713880"/>
    </source>
</evidence>
<feature type="transmembrane region" description="Helical" evidence="1">
    <location>
        <begin position="158"/>
        <end position="180"/>
    </location>
</feature>
<protein>
    <submittedName>
        <fullName evidence="3">Stage III sporulation protein AE</fullName>
    </submittedName>
</protein>
<evidence type="ECO:0000313" key="3">
    <source>
        <dbReference type="EMBL" id="MBM6826594.1"/>
    </source>
</evidence>
<dbReference type="Pfam" id="PF09546">
    <property type="entry name" value="Spore_III_AE"/>
    <property type="match status" value="1"/>
</dbReference>
<feature type="transmembrane region" description="Helical" evidence="1">
    <location>
        <begin position="192"/>
        <end position="218"/>
    </location>
</feature>
<feature type="transmembrane region" description="Helical" evidence="1">
    <location>
        <begin position="360"/>
        <end position="382"/>
    </location>
</feature>
<evidence type="ECO:0000256" key="1">
    <source>
        <dbReference type="SAM" id="Phobius"/>
    </source>
</evidence>
<dbReference type="AlphaFoldDB" id="A0A938X1Y6"/>